<dbReference type="EC" id="3.2.1.18" evidence="3"/>
<comment type="similarity">
    <text evidence="2">Belongs to the glycosyl hydrolase 33 family.</text>
</comment>
<comment type="catalytic activity">
    <reaction evidence="1">
        <text>Hydrolysis of alpha-(2-&gt;3)-, alpha-(2-&gt;6)-, alpha-(2-&gt;8)- glycosidic linkages of terminal sialic acid residues in oligosaccharides, glycoproteins, glycolipids, colominic acid and synthetic substrates.</text>
        <dbReference type="EC" id="3.2.1.18"/>
    </reaction>
</comment>
<feature type="compositionally biased region" description="Basic and acidic residues" evidence="7">
    <location>
        <begin position="532"/>
        <end position="553"/>
    </location>
</feature>
<keyword evidence="10" id="KW-1185">Reference proteome</keyword>
<dbReference type="GO" id="GO:0006689">
    <property type="term" value="P:ganglioside catabolic process"/>
    <property type="evidence" value="ECO:0007669"/>
    <property type="project" value="TreeGrafter"/>
</dbReference>
<dbReference type="GO" id="GO:0016020">
    <property type="term" value="C:membrane"/>
    <property type="evidence" value="ECO:0007669"/>
    <property type="project" value="TreeGrafter"/>
</dbReference>
<keyword evidence="5" id="KW-0119">Carbohydrate metabolism</keyword>
<dbReference type="InParanoid" id="A0A803YRR9"/>
<keyword evidence="4" id="KW-0443">Lipid metabolism</keyword>
<dbReference type="SUPFAM" id="SSF50939">
    <property type="entry name" value="Sialidases"/>
    <property type="match status" value="1"/>
</dbReference>
<dbReference type="InterPro" id="IPR036278">
    <property type="entry name" value="Sialidase_sf"/>
</dbReference>
<evidence type="ECO:0000256" key="7">
    <source>
        <dbReference type="SAM" id="MobiDB-lite"/>
    </source>
</evidence>
<evidence type="ECO:0000256" key="4">
    <source>
        <dbReference type="ARBA" id="ARBA00022963"/>
    </source>
</evidence>
<evidence type="ECO:0000256" key="1">
    <source>
        <dbReference type="ARBA" id="ARBA00000427"/>
    </source>
</evidence>
<dbReference type="GO" id="GO:0009313">
    <property type="term" value="P:oligosaccharide catabolic process"/>
    <property type="evidence" value="ECO:0007669"/>
    <property type="project" value="TreeGrafter"/>
</dbReference>
<dbReference type="GO" id="GO:0005737">
    <property type="term" value="C:cytoplasm"/>
    <property type="evidence" value="ECO:0007669"/>
    <property type="project" value="TreeGrafter"/>
</dbReference>
<evidence type="ECO:0000256" key="3">
    <source>
        <dbReference type="ARBA" id="ARBA00012733"/>
    </source>
</evidence>
<protein>
    <recommendedName>
        <fullName evidence="3">exo-alpha-sialidase</fullName>
        <ecNumber evidence="3">3.2.1.18</ecNumber>
    </recommendedName>
</protein>
<dbReference type="GO" id="GO:0004308">
    <property type="term" value="F:exo-alpha-sialidase activity"/>
    <property type="evidence" value="ECO:0007669"/>
    <property type="project" value="UniProtKB-EC"/>
</dbReference>
<feature type="domain" description="Sialidase" evidence="8">
    <location>
        <begin position="43"/>
        <end position="239"/>
    </location>
</feature>
<evidence type="ECO:0000256" key="6">
    <source>
        <dbReference type="ARBA" id="ARBA00023295"/>
    </source>
</evidence>
<dbReference type="PANTHER" id="PTHR10628:SF23">
    <property type="entry name" value="SIALIDASE-3"/>
    <property type="match status" value="1"/>
</dbReference>
<reference evidence="9 10" key="1">
    <citation type="journal article" date="2010" name="PLoS Biol.">
        <title>Multi-platform next-generation sequencing of the domestic turkey (Meleagris gallopavo): genome assembly and analysis.</title>
        <authorList>
            <person name="Dalloul R.A."/>
            <person name="Long J.A."/>
            <person name="Zimin A.V."/>
            <person name="Aslam L."/>
            <person name="Beal K."/>
            <person name="Blomberg L.A."/>
            <person name="Bouffard P."/>
            <person name="Burt D.W."/>
            <person name="Crasta O."/>
            <person name="Crooijmans R.P."/>
            <person name="Cooper K."/>
            <person name="Coulombe R.A."/>
            <person name="De S."/>
            <person name="Delany M.E."/>
            <person name="Dodgson J.B."/>
            <person name="Dong J.J."/>
            <person name="Evans C."/>
            <person name="Frederickson K.M."/>
            <person name="Flicek P."/>
            <person name="Florea L."/>
            <person name="Folkerts O."/>
            <person name="Groenen M.A."/>
            <person name="Harkins T.T."/>
            <person name="Herrero J."/>
            <person name="Hoffmann S."/>
            <person name="Megens H.J."/>
            <person name="Jiang A."/>
            <person name="de Jong P."/>
            <person name="Kaiser P."/>
            <person name="Kim H."/>
            <person name="Kim K.W."/>
            <person name="Kim S."/>
            <person name="Langenberger D."/>
            <person name="Lee M.K."/>
            <person name="Lee T."/>
            <person name="Mane S."/>
            <person name="Marcais G."/>
            <person name="Marz M."/>
            <person name="McElroy A.P."/>
            <person name="Modise T."/>
            <person name="Nefedov M."/>
            <person name="Notredame C."/>
            <person name="Paton I.R."/>
            <person name="Payne W.S."/>
            <person name="Pertea G."/>
            <person name="Prickett D."/>
            <person name="Puiu D."/>
            <person name="Qioa D."/>
            <person name="Raineri E."/>
            <person name="Ruffier M."/>
            <person name="Salzberg S.L."/>
            <person name="Schatz M.C."/>
            <person name="Scheuring C."/>
            <person name="Schmidt C.J."/>
            <person name="Schroeder S."/>
            <person name="Searle S.M."/>
            <person name="Smith E.J."/>
            <person name="Smith J."/>
            <person name="Sonstegard T.S."/>
            <person name="Stadler P.F."/>
            <person name="Tafer H."/>
            <person name="Tu Z.J."/>
            <person name="Van Tassell C.P."/>
            <person name="Vilella A.J."/>
            <person name="Williams K.P."/>
            <person name="Yorke J.A."/>
            <person name="Zhang L."/>
            <person name="Zhang H.B."/>
            <person name="Zhang X."/>
            <person name="Zhang Y."/>
            <person name="Reed K.M."/>
        </authorList>
    </citation>
    <scope>NUCLEOTIDE SEQUENCE [LARGE SCALE GENOMIC DNA]</scope>
</reference>
<dbReference type="Gene3D" id="2.120.10.10">
    <property type="match status" value="2"/>
</dbReference>
<dbReference type="InterPro" id="IPR026856">
    <property type="entry name" value="Sialidase_fam"/>
</dbReference>
<evidence type="ECO:0000259" key="8">
    <source>
        <dbReference type="Pfam" id="PF13088"/>
    </source>
</evidence>
<reference evidence="9" key="3">
    <citation type="submission" date="2025-09" db="UniProtKB">
        <authorList>
            <consortium name="Ensembl"/>
        </authorList>
    </citation>
    <scope>IDENTIFICATION</scope>
</reference>
<accession>A0A803YRR9</accession>
<keyword evidence="6" id="KW-0378">Hydrolase</keyword>
<reference evidence="9" key="2">
    <citation type="submission" date="2025-08" db="UniProtKB">
        <authorList>
            <consortium name="Ensembl"/>
        </authorList>
    </citation>
    <scope>IDENTIFICATION</scope>
</reference>
<proteinExistence type="inferred from homology"/>
<evidence type="ECO:0000313" key="9">
    <source>
        <dbReference type="Ensembl" id="ENSMGAP00000034467.1"/>
    </source>
</evidence>
<dbReference type="Proteomes" id="UP000001645">
    <property type="component" value="Chromosome 1"/>
</dbReference>
<evidence type="ECO:0000256" key="5">
    <source>
        <dbReference type="ARBA" id="ARBA00023277"/>
    </source>
</evidence>
<dbReference type="CDD" id="cd15482">
    <property type="entry name" value="Sialidase_non-viral"/>
    <property type="match status" value="1"/>
</dbReference>
<dbReference type="Pfam" id="PF13088">
    <property type="entry name" value="BNR_2"/>
    <property type="match status" value="1"/>
</dbReference>
<dbReference type="Ensembl" id="ENSMGAT00000031122.1">
    <property type="protein sequence ID" value="ENSMGAP00000034467.1"/>
    <property type="gene ID" value="ENSMGAG00000020616.1"/>
</dbReference>
<sequence length="553" mass="60677">MVVWGVGWWFWCSGVWDGSFGVVLGFRVVVLGFMAMVLGFRVWGPMEELSQLTLPGHRTMNPCPLYEARSGTVFLFCICVQRRVSEWHQIVVGRSAARLCCSSSPDHGRTWSPLRDLTDEAIAADLPNWATFAVGPGHGVQLDSGRLAVPAYAYYVHGRLFGFPLPCCTRPHSFVFYSDDGGRSWQKGSLLRGMRTGECQVAEIGAKDGGTLLYCSARRPCRCRAVAISADRGQRFGLPARCPALCEPPRGCQGSVVSFVPTVIGYHVGTTDTESLSGDTQHWLRCSNSTNQHLRCHSGNESPNGDTRRCLLCATPPAIVECPTGTTSPESPNRVTQLCYHPTNQQQNCDLGLHVNTAPHSECPIGTTSTESPNGDTQHWLLCSNPTNQLQQCDLGTKSPNGDTQHWLLCSNPTNQLQQCDLGTKSPNGDTQRWLLYSHPTNRRHRRDLGLYVNTAPPNEEGWQHPRVLQEGPCGYSDLAVCPDGVFGCLFECGEVSACEEIAFCLFTLGTVGGTKDEPIFGVLSPESNGENSKEDFRAANPAEEKQRYKAFN</sequence>
<dbReference type="GeneTree" id="ENSGT00950000182944"/>
<organism evidence="9 10">
    <name type="scientific">Meleagris gallopavo</name>
    <name type="common">Wild turkey</name>
    <dbReference type="NCBI Taxonomy" id="9103"/>
    <lineage>
        <taxon>Eukaryota</taxon>
        <taxon>Metazoa</taxon>
        <taxon>Chordata</taxon>
        <taxon>Craniata</taxon>
        <taxon>Vertebrata</taxon>
        <taxon>Euteleostomi</taxon>
        <taxon>Archelosauria</taxon>
        <taxon>Archosauria</taxon>
        <taxon>Dinosauria</taxon>
        <taxon>Saurischia</taxon>
        <taxon>Theropoda</taxon>
        <taxon>Coelurosauria</taxon>
        <taxon>Aves</taxon>
        <taxon>Neognathae</taxon>
        <taxon>Galloanserae</taxon>
        <taxon>Galliformes</taxon>
        <taxon>Phasianidae</taxon>
        <taxon>Meleagridinae</taxon>
        <taxon>Meleagris</taxon>
    </lineage>
</organism>
<evidence type="ECO:0000256" key="2">
    <source>
        <dbReference type="ARBA" id="ARBA00009348"/>
    </source>
</evidence>
<dbReference type="PANTHER" id="PTHR10628">
    <property type="entry name" value="SIALIDASE"/>
    <property type="match status" value="1"/>
</dbReference>
<name>A0A803YRR9_MELGA</name>
<evidence type="ECO:0000313" key="10">
    <source>
        <dbReference type="Proteomes" id="UP000001645"/>
    </source>
</evidence>
<keyword evidence="6" id="KW-0326">Glycosidase</keyword>
<keyword evidence="4" id="KW-0442">Lipid degradation</keyword>
<dbReference type="AlphaFoldDB" id="A0A803YRR9"/>
<dbReference type="InterPro" id="IPR011040">
    <property type="entry name" value="Sialidase"/>
</dbReference>
<feature type="region of interest" description="Disordered" evidence="7">
    <location>
        <begin position="524"/>
        <end position="553"/>
    </location>
</feature>